<dbReference type="SMART" id="SM00382">
    <property type="entry name" value="AAA"/>
    <property type="match status" value="1"/>
</dbReference>
<organism evidence="6 7">
    <name type="scientific">Salana multivorans</name>
    <dbReference type="NCBI Taxonomy" id="120377"/>
    <lineage>
        <taxon>Bacteria</taxon>
        <taxon>Bacillati</taxon>
        <taxon>Actinomycetota</taxon>
        <taxon>Actinomycetes</taxon>
        <taxon>Micrococcales</taxon>
        <taxon>Beutenbergiaceae</taxon>
        <taxon>Salana</taxon>
    </lineage>
</organism>
<dbReference type="PANTHER" id="PTHR43335">
    <property type="entry name" value="ABC TRANSPORTER, ATP-BINDING PROTEIN"/>
    <property type="match status" value="1"/>
</dbReference>
<dbReference type="GO" id="GO:0005524">
    <property type="term" value="F:ATP binding"/>
    <property type="evidence" value="ECO:0007669"/>
    <property type="project" value="UniProtKB-KW"/>
</dbReference>
<evidence type="ECO:0000259" key="5">
    <source>
        <dbReference type="PROSITE" id="PS50893"/>
    </source>
</evidence>
<keyword evidence="3" id="KW-0547">Nucleotide-binding</keyword>
<dbReference type="InterPro" id="IPR003439">
    <property type="entry name" value="ABC_transporter-like_ATP-bd"/>
</dbReference>
<dbReference type="Gene3D" id="3.40.50.300">
    <property type="entry name" value="P-loop containing nucleotide triphosphate hydrolases"/>
    <property type="match status" value="1"/>
</dbReference>
<feature type="domain" description="ABC transporter" evidence="5">
    <location>
        <begin position="8"/>
        <end position="238"/>
    </location>
</feature>
<dbReference type="GO" id="GO:0016887">
    <property type="term" value="F:ATP hydrolysis activity"/>
    <property type="evidence" value="ECO:0007669"/>
    <property type="project" value="InterPro"/>
</dbReference>
<dbReference type="PROSITE" id="PS50893">
    <property type="entry name" value="ABC_TRANSPORTER_2"/>
    <property type="match status" value="1"/>
</dbReference>
<name>A0A3N2D8Z5_9MICO</name>
<dbReference type="Pfam" id="PF00005">
    <property type="entry name" value="ABC_tran"/>
    <property type="match status" value="1"/>
</dbReference>
<dbReference type="PANTHER" id="PTHR43335:SF3">
    <property type="entry name" value="ABC TRANSPORTER"/>
    <property type="match status" value="1"/>
</dbReference>
<keyword evidence="7" id="KW-1185">Reference proteome</keyword>
<protein>
    <submittedName>
        <fullName evidence="6">ABC-type multidrug transport system ATPase subunit</fullName>
    </submittedName>
</protein>
<evidence type="ECO:0000256" key="1">
    <source>
        <dbReference type="ARBA" id="ARBA00005417"/>
    </source>
</evidence>
<evidence type="ECO:0000256" key="4">
    <source>
        <dbReference type="ARBA" id="ARBA00022840"/>
    </source>
</evidence>
<dbReference type="CDD" id="cd03230">
    <property type="entry name" value="ABC_DR_subfamily_A"/>
    <property type="match status" value="1"/>
</dbReference>
<evidence type="ECO:0000313" key="6">
    <source>
        <dbReference type="EMBL" id="ROR96240.1"/>
    </source>
</evidence>
<dbReference type="InterPro" id="IPR003593">
    <property type="entry name" value="AAA+_ATPase"/>
</dbReference>
<evidence type="ECO:0000256" key="3">
    <source>
        <dbReference type="ARBA" id="ARBA00022741"/>
    </source>
</evidence>
<sequence length="310" mass="32574">MEAATPAIEVRHVRRSFGPVQAVVDASFALEPGTVTALVGPNGSGKTTLMLMLAGLLGPDAGEIHVEGLSLATEGARARAAIGWMPDVFGQWDTLTCTEILTTFAAAYRVAPDVARARAAELLALVHLSEYAAAPARVLSRGQKQRLGLARALVNAPRVLLLDEPASGLDPRSRLELRGIVRHLAAEGAALLISSHVLSELEEMVDGAVFIQRGVTSTAPPPSPVMRWRLRVLDPEPFVAWATSVGLPVIPDPEAAASATGRSFVADLPSEVQAAALLRDAITAGVAISQLAPAAGRLEQAYLAMEADRR</sequence>
<proteinExistence type="inferred from homology"/>
<accession>A0A3N2D8Z5</accession>
<comment type="similarity">
    <text evidence="1">Belongs to the ABC transporter superfamily.</text>
</comment>
<evidence type="ECO:0000313" key="7">
    <source>
        <dbReference type="Proteomes" id="UP000275356"/>
    </source>
</evidence>
<dbReference type="OrthoDB" id="9804819at2"/>
<dbReference type="Proteomes" id="UP000275356">
    <property type="component" value="Unassembled WGS sequence"/>
</dbReference>
<reference evidence="6 7" key="1">
    <citation type="submission" date="2018-11" db="EMBL/GenBank/DDBJ databases">
        <title>Sequencing the genomes of 1000 actinobacteria strains.</title>
        <authorList>
            <person name="Klenk H.-P."/>
        </authorList>
    </citation>
    <scope>NUCLEOTIDE SEQUENCE [LARGE SCALE GENOMIC DNA]</scope>
    <source>
        <strain evidence="6 7">DSM 13521</strain>
    </source>
</reference>
<dbReference type="InterPro" id="IPR027417">
    <property type="entry name" value="P-loop_NTPase"/>
</dbReference>
<keyword evidence="4" id="KW-0067">ATP-binding</keyword>
<dbReference type="RefSeq" id="WP_123738450.1">
    <property type="nucleotide sequence ID" value="NZ_CALFQU010000009.1"/>
</dbReference>
<dbReference type="EMBL" id="RKHQ01000001">
    <property type="protein sequence ID" value="ROR96240.1"/>
    <property type="molecule type" value="Genomic_DNA"/>
</dbReference>
<evidence type="ECO:0000256" key="2">
    <source>
        <dbReference type="ARBA" id="ARBA00022448"/>
    </source>
</evidence>
<gene>
    <name evidence="6" type="ORF">EDD28_0819</name>
</gene>
<keyword evidence="2" id="KW-0813">Transport</keyword>
<dbReference type="AlphaFoldDB" id="A0A3N2D8Z5"/>
<dbReference type="SUPFAM" id="SSF52540">
    <property type="entry name" value="P-loop containing nucleoside triphosphate hydrolases"/>
    <property type="match status" value="1"/>
</dbReference>
<comment type="caution">
    <text evidence="6">The sequence shown here is derived from an EMBL/GenBank/DDBJ whole genome shotgun (WGS) entry which is preliminary data.</text>
</comment>